<keyword evidence="10 12" id="KW-0472">Membrane</keyword>
<feature type="domain" description="TonB-dependent receptor-like beta-barrel" evidence="16">
    <location>
        <begin position="324"/>
        <end position="800"/>
    </location>
</feature>
<evidence type="ECO:0000256" key="12">
    <source>
        <dbReference type="PROSITE-ProRule" id="PRU01360"/>
    </source>
</evidence>
<evidence type="ECO:0000256" key="2">
    <source>
        <dbReference type="ARBA" id="ARBA00022448"/>
    </source>
</evidence>
<keyword evidence="9 13" id="KW-0798">TonB box</keyword>
<dbReference type="EMBL" id="CP084931">
    <property type="protein sequence ID" value="USI74843.1"/>
    <property type="molecule type" value="Genomic_DNA"/>
</dbReference>
<gene>
    <name evidence="18" type="ORF">LHA26_19035</name>
</gene>
<evidence type="ECO:0000313" key="19">
    <source>
        <dbReference type="Proteomes" id="UP001056937"/>
    </source>
</evidence>
<reference evidence="18" key="1">
    <citation type="journal article" date="2022" name="Toxins">
        <title>Genomic Analysis of Sphingopyxis sp. USTB-05 for Biodegrading Cyanobacterial Hepatotoxins.</title>
        <authorList>
            <person name="Liu C."/>
            <person name="Xu Q."/>
            <person name="Zhao Z."/>
            <person name="Zhang H."/>
            <person name="Liu X."/>
            <person name="Yin C."/>
            <person name="Liu Y."/>
            <person name="Yan H."/>
        </authorList>
    </citation>
    <scope>NUCLEOTIDE SEQUENCE</scope>
    <source>
        <strain evidence="18">NBD5</strain>
    </source>
</reference>
<dbReference type="Pfam" id="PF07715">
    <property type="entry name" value="Plug"/>
    <property type="match status" value="1"/>
</dbReference>
<name>A0ABY4XD49_9SPHN</name>
<keyword evidence="5 12" id="KW-0812">Transmembrane</keyword>
<feature type="chain" id="PRO_5045385986" evidence="15">
    <location>
        <begin position="25"/>
        <end position="838"/>
    </location>
</feature>
<evidence type="ECO:0000256" key="6">
    <source>
        <dbReference type="ARBA" id="ARBA00022729"/>
    </source>
</evidence>
<keyword evidence="8" id="KW-0406">Ion transport</keyword>
<evidence type="ECO:0000256" key="7">
    <source>
        <dbReference type="ARBA" id="ARBA00023004"/>
    </source>
</evidence>
<dbReference type="InterPro" id="IPR037066">
    <property type="entry name" value="Plug_dom_sf"/>
</dbReference>
<dbReference type="SUPFAM" id="SSF56935">
    <property type="entry name" value="Porins"/>
    <property type="match status" value="1"/>
</dbReference>
<evidence type="ECO:0000256" key="4">
    <source>
        <dbReference type="ARBA" id="ARBA00022496"/>
    </source>
</evidence>
<keyword evidence="11 12" id="KW-0998">Cell outer membrane</keyword>
<feature type="compositionally biased region" description="Low complexity" evidence="14">
    <location>
        <begin position="26"/>
        <end position="46"/>
    </location>
</feature>
<evidence type="ECO:0000313" key="18">
    <source>
        <dbReference type="EMBL" id="USI74843.1"/>
    </source>
</evidence>
<keyword evidence="3 12" id="KW-1134">Transmembrane beta strand</keyword>
<evidence type="ECO:0000256" key="5">
    <source>
        <dbReference type="ARBA" id="ARBA00022692"/>
    </source>
</evidence>
<evidence type="ECO:0000259" key="16">
    <source>
        <dbReference type="Pfam" id="PF00593"/>
    </source>
</evidence>
<evidence type="ECO:0000256" key="1">
    <source>
        <dbReference type="ARBA" id="ARBA00004571"/>
    </source>
</evidence>
<dbReference type="PANTHER" id="PTHR32552">
    <property type="entry name" value="FERRICHROME IRON RECEPTOR-RELATED"/>
    <property type="match status" value="1"/>
</dbReference>
<comment type="similarity">
    <text evidence="12 13">Belongs to the TonB-dependent receptor family.</text>
</comment>
<dbReference type="Proteomes" id="UP001056937">
    <property type="component" value="Chromosome 2"/>
</dbReference>
<accession>A0ABY4XD49</accession>
<dbReference type="PROSITE" id="PS52016">
    <property type="entry name" value="TONB_DEPENDENT_REC_3"/>
    <property type="match status" value="1"/>
</dbReference>
<keyword evidence="4" id="KW-0410">Iron transport</keyword>
<dbReference type="PANTHER" id="PTHR32552:SF89">
    <property type="entry name" value="CATECHOLATE SIDEROPHORE RECEPTOR FIU"/>
    <property type="match status" value="1"/>
</dbReference>
<keyword evidence="19" id="KW-1185">Reference proteome</keyword>
<evidence type="ECO:0000256" key="11">
    <source>
        <dbReference type="ARBA" id="ARBA00023237"/>
    </source>
</evidence>
<proteinExistence type="inferred from homology"/>
<evidence type="ECO:0000256" key="8">
    <source>
        <dbReference type="ARBA" id="ARBA00023065"/>
    </source>
</evidence>
<feature type="signal peptide" evidence="15">
    <location>
        <begin position="1"/>
        <end position="24"/>
    </location>
</feature>
<feature type="region of interest" description="Disordered" evidence="14">
    <location>
        <begin position="26"/>
        <end position="49"/>
    </location>
</feature>
<evidence type="ECO:0000259" key="17">
    <source>
        <dbReference type="Pfam" id="PF07715"/>
    </source>
</evidence>
<organism evidence="18 19">
    <name type="scientific">Sphingomonas morindae</name>
    <dbReference type="NCBI Taxonomy" id="1541170"/>
    <lineage>
        <taxon>Bacteria</taxon>
        <taxon>Pseudomonadati</taxon>
        <taxon>Pseudomonadota</taxon>
        <taxon>Alphaproteobacteria</taxon>
        <taxon>Sphingomonadales</taxon>
        <taxon>Sphingomonadaceae</taxon>
        <taxon>Sphingomonas</taxon>
    </lineage>
</organism>
<dbReference type="RefSeq" id="WP_252168657.1">
    <property type="nucleotide sequence ID" value="NZ_CP084931.1"/>
</dbReference>
<dbReference type="InterPro" id="IPR000531">
    <property type="entry name" value="Beta-barrel_TonB"/>
</dbReference>
<feature type="domain" description="TonB-dependent receptor plug" evidence="17">
    <location>
        <begin position="66"/>
        <end position="178"/>
    </location>
</feature>
<comment type="subcellular location">
    <subcellularLocation>
        <location evidence="1 12">Cell outer membrane</location>
        <topology evidence="1 12">Multi-pass membrane protein</topology>
    </subcellularLocation>
</comment>
<dbReference type="InterPro" id="IPR039426">
    <property type="entry name" value="TonB-dep_rcpt-like"/>
</dbReference>
<dbReference type="Gene3D" id="2.40.170.20">
    <property type="entry name" value="TonB-dependent receptor, beta-barrel domain"/>
    <property type="match status" value="1"/>
</dbReference>
<sequence>MLKNKLLFAAAPLALLIAAHPAAAATPPAEGDEAMPGTPAAAPAKKPSARPEDIIVTGVAIGRDRLDSATSTSALRLSDIARAAPRSVAEIFRNIPGIRSESSGGEGNANISIRGLPIASGGAKFLQLQEDGLPVLEFGDITFGNADIFMRADLMLDRVETIRGGSASTFASNSPGGVINLITLTGEREGGALQTSFGINYKEYRTDFTYGGRLAEGLRFQIGGFYRQGTGPHRTGFDGLRGGQLRGNITKTFDSGYVRLSFKLLDDRATSYLPMPIRATGTDSDPKYQNIQNFKLNRDLLLSPYIPRNITLDENNQFTADNMQGGHHPKEQAVGLETRFSLAGFTITDRFRYAAISGRFISPFPAAVDNAGSILTALGGAGATLAYASGPNAGQVISNPAALNGNGLLARIVIFDTKLNSLDNATNDLRASRVDKIGGGDLTTTVGLYRARQTINTAWLWTEILTDVRGDGKTALIDVRNAAGAPITQNGFVAFSANSFGNCCRRRYNLDYTVTAPFGSLNYHFGRISIGGSLRLDTGTARGSVSGSDLGGGRIGLVTQDMNGDGVITPAEQKVAILPLGSPAPVNYDYSYLSYSAGIVYRLAEPLAVFGRYSRGGRANADRLLFGPAVRTTDGGLVNKAAAVDFVRQAELGVKFREAGLQLNLTGFWASTAEQNFEATSQTFINRTYRALGLEFDGGYRVGPFSLTAGATWTHAEISKDALHPEFVGHTPRRQAKLIFQATPQLEHGPFTLGANFIGTTSSYTADSNQLKMPGYVTTNAFVTYRPLTRLLLSLNANNLFDVLGLTEAEDATLPANGIVRARAINGRTISTSLRLDF</sequence>
<evidence type="ECO:0000256" key="3">
    <source>
        <dbReference type="ARBA" id="ARBA00022452"/>
    </source>
</evidence>
<evidence type="ECO:0000256" key="14">
    <source>
        <dbReference type="SAM" id="MobiDB-lite"/>
    </source>
</evidence>
<dbReference type="InterPro" id="IPR012910">
    <property type="entry name" value="Plug_dom"/>
</dbReference>
<evidence type="ECO:0000256" key="15">
    <source>
        <dbReference type="SAM" id="SignalP"/>
    </source>
</evidence>
<dbReference type="Pfam" id="PF00593">
    <property type="entry name" value="TonB_dep_Rec_b-barrel"/>
    <property type="match status" value="1"/>
</dbReference>
<protein>
    <submittedName>
        <fullName evidence="18">TonB-dependent receptor</fullName>
    </submittedName>
</protein>
<keyword evidence="7" id="KW-0408">Iron</keyword>
<evidence type="ECO:0000256" key="10">
    <source>
        <dbReference type="ARBA" id="ARBA00023136"/>
    </source>
</evidence>
<keyword evidence="6 15" id="KW-0732">Signal</keyword>
<evidence type="ECO:0000256" key="13">
    <source>
        <dbReference type="RuleBase" id="RU003357"/>
    </source>
</evidence>
<keyword evidence="18" id="KW-0675">Receptor</keyword>
<dbReference type="InterPro" id="IPR036942">
    <property type="entry name" value="Beta-barrel_TonB_sf"/>
</dbReference>
<keyword evidence="2 12" id="KW-0813">Transport</keyword>
<dbReference type="Gene3D" id="2.170.130.10">
    <property type="entry name" value="TonB-dependent receptor, plug domain"/>
    <property type="match status" value="1"/>
</dbReference>
<evidence type="ECO:0000256" key="9">
    <source>
        <dbReference type="ARBA" id="ARBA00023077"/>
    </source>
</evidence>